<feature type="region of interest" description="Disordered" evidence="4">
    <location>
        <begin position="457"/>
        <end position="477"/>
    </location>
</feature>
<feature type="transmembrane region" description="Helical" evidence="5">
    <location>
        <begin position="674"/>
        <end position="694"/>
    </location>
</feature>
<dbReference type="PROSITE" id="PS51450">
    <property type="entry name" value="LRR"/>
    <property type="match status" value="4"/>
</dbReference>
<sequence length="735" mass="80522">MPYLLPPSHPEAYLYRAWLLPSLPESAGGAGQGWQRPQPNMLLAERGCLLLWLLPSILSAQSSTDSRPRSMPCQQSPTKVSCKGVGLQKFPKELGQGIKHLELSNNFIRNLSDGYIPGFGQLEYLDMCFNQLEAVSATTLAQLPRLRSLLLGSNHLDRNFLANGEAFHLLRNIEVLDLSGNNLENHMAGWYISNLTSLRVLDLSRNKMTKLLAGTFRSTPGLRELDLSNNYIMEIQEGAFEPLQELEVVNLALNSIQCISGFSLTQLRVLNLSHNALELFTSEEGVEPYLLQVLDLSHNRLLYFPELPKVNDLTHLNLSNNLISSLLPGSHRLEDFVLPYKEMGRFNRTVRPEAALTHVADLDLSNNRLELFPFTFFHSLGSLHSLSLAMNCLQEVAREYLTNGTESADPSPAPAERTELSVRSLDLHSNALRVLPRWFFDSLPQLETMDLGSNHLQPCEGQGSDQGGDLGGRSHVPAPGDTCTPFYNVPRLKHLSLRENNITRLHPHAFNRTPLLSLDLSGNRDLSVPTGALGGLELSLQELSLRGNQMDESRAALPCLGTLRVLDLAGNRLSALPAGLSCSPLESLDVRNNSLKTLGKLVSRSHRLREVSLAGNPFSCCSLGWLDSLRAAGVAVQDLGDAQCSFQDRGWNISAGITSSPRWLCPQPKGTGSLALLVVLVGLSLLSAGAFCLLRRGQKAPGCAGLRSNRVGVSSPHPKGEGPAQERPPDMVTKV</sequence>
<dbReference type="SMART" id="SM00364">
    <property type="entry name" value="LRR_BAC"/>
    <property type="match status" value="4"/>
</dbReference>
<keyword evidence="5" id="KW-0472">Membrane</keyword>
<dbReference type="GO" id="GO:0005886">
    <property type="term" value="C:plasma membrane"/>
    <property type="evidence" value="ECO:0007669"/>
    <property type="project" value="TreeGrafter"/>
</dbReference>
<reference evidence="7" key="1">
    <citation type="submission" date="2025-08" db="UniProtKB">
        <authorList>
            <consortium name="RefSeq"/>
        </authorList>
    </citation>
    <scope>IDENTIFICATION</scope>
</reference>
<evidence type="ECO:0000256" key="1">
    <source>
        <dbReference type="ARBA" id="ARBA00022614"/>
    </source>
</evidence>
<evidence type="ECO:0000256" key="3">
    <source>
        <dbReference type="ARBA" id="ARBA00022737"/>
    </source>
</evidence>
<dbReference type="InterPro" id="IPR003591">
    <property type="entry name" value="Leu-rich_rpt_typical-subtyp"/>
</dbReference>
<dbReference type="GeneID" id="108499389"/>
<dbReference type="SUPFAM" id="SSF52058">
    <property type="entry name" value="L domain-like"/>
    <property type="match status" value="2"/>
</dbReference>
<dbReference type="AlphaFoldDB" id="A0A6J0HJB9"/>
<feature type="region of interest" description="Disordered" evidence="4">
    <location>
        <begin position="707"/>
        <end position="735"/>
    </location>
</feature>
<dbReference type="PRINTS" id="PR00019">
    <property type="entry name" value="LEURICHRPT"/>
</dbReference>
<gene>
    <name evidence="7" type="primary">LOC108499389</name>
</gene>
<dbReference type="OrthoDB" id="8195690at2759"/>
<keyword evidence="6" id="KW-1185">Reference proteome</keyword>
<dbReference type="Pfam" id="PF00560">
    <property type="entry name" value="LRR_1"/>
    <property type="match status" value="1"/>
</dbReference>
<keyword evidence="5" id="KW-0812">Transmembrane</keyword>
<keyword evidence="3" id="KW-0677">Repeat</keyword>
<dbReference type="PANTHER" id="PTHR24369">
    <property type="entry name" value="ANTIGEN BSP, PUTATIVE-RELATED"/>
    <property type="match status" value="1"/>
</dbReference>
<dbReference type="Gene3D" id="3.80.10.10">
    <property type="entry name" value="Ribonuclease Inhibitor"/>
    <property type="match status" value="5"/>
</dbReference>
<evidence type="ECO:0000256" key="5">
    <source>
        <dbReference type="SAM" id="Phobius"/>
    </source>
</evidence>
<organism evidence="6 7">
    <name type="scientific">Lepidothrix coronata</name>
    <name type="common">blue-crowned manakin</name>
    <dbReference type="NCBI Taxonomy" id="321398"/>
    <lineage>
        <taxon>Eukaryota</taxon>
        <taxon>Metazoa</taxon>
        <taxon>Chordata</taxon>
        <taxon>Craniata</taxon>
        <taxon>Vertebrata</taxon>
        <taxon>Euteleostomi</taxon>
        <taxon>Archelosauria</taxon>
        <taxon>Archosauria</taxon>
        <taxon>Dinosauria</taxon>
        <taxon>Saurischia</taxon>
        <taxon>Theropoda</taxon>
        <taxon>Coelurosauria</taxon>
        <taxon>Aves</taxon>
        <taxon>Neognathae</taxon>
        <taxon>Neoaves</taxon>
        <taxon>Telluraves</taxon>
        <taxon>Australaves</taxon>
        <taxon>Passeriformes</taxon>
        <taxon>Pipridae</taxon>
        <taxon>Lepidothrix</taxon>
    </lineage>
</organism>
<keyword evidence="2" id="KW-0732">Signal</keyword>
<evidence type="ECO:0000256" key="4">
    <source>
        <dbReference type="SAM" id="MobiDB-lite"/>
    </source>
</evidence>
<dbReference type="InterPro" id="IPR001611">
    <property type="entry name" value="Leu-rich_rpt"/>
</dbReference>
<name>A0A6J0HJB9_9PASS</name>
<dbReference type="SMART" id="SM00369">
    <property type="entry name" value="LRR_TYP"/>
    <property type="match status" value="14"/>
</dbReference>
<dbReference type="InterPro" id="IPR050541">
    <property type="entry name" value="LRR_TM_domain-containing"/>
</dbReference>
<evidence type="ECO:0000313" key="7">
    <source>
        <dbReference type="RefSeq" id="XP_017674633.1"/>
    </source>
</evidence>
<keyword evidence="1" id="KW-0433">Leucine-rich repeat</keyword>
<proteinExistence type="predicted"/>
<evidence type="ECO:0000313" key="6">
    <source>
        <dbReference type="Proteomes" id="UP000504624"/>
    </source>
</evidence>
<keyword evidence="5" id="KW-1133">Transmembrane helix</keyword>
<accession>A0A6J0HJB9</accession>
<dbReference type="PANTHER" id="PTHR24369:SF210">
    <property type="entry name" value="CHAOPTIN-RELATED"/>
    <property type="match status" value="1"/>
</dbReference>
<dbReference type="Pfam" id="PF13855">
    <property type="entry name" value="LRR_8"/>
    <property type="match status" value="3"/>
</dbReference>
<evidence type="ECO:0000256" key="2">
    <source>
        <dbReference type="ARBA" id="ARBA00022729"/>
    </source>
</evidence>
<dbReference type="InterPro" id="IPR032675">
    <property type="entry name" value="LRR_dom_sf"/>
</dbReference>
<dbReference type="Proteomes" id="UP000504624">
    <property type="component" value="Unplaced"/>
</dbReference>
<protein>
    <submittedName>
        <fullName evidence="7">Leucine-rich repeat-containing protein 32-like</fullName>
    </submittedName>
</protein>
<dbReference type="RefSeq" id="XP_017674633.1">
    <property type="nucleotide sequence ID" value="XM_017819144.1"/>
</dbReference>